<comment type="caution">
    <text evidence="1">The sequence shown here is derived from an EMBL/GenBank/DDBJ whole genome shotgun (WGS) entry which is preliminary data.</text>
</comment>
<sequence>MGMETSDAVRTTKRGKVDNWLGGGEEIKFFMVYAELDAITRENRLEERSRVRRLAAEGDWEGAEGGRDLGREATESSGLPNLSLPTVMPGVLALRCSLSQISGVQALRYFLSRPPGNKHSRIFISQLLGQFLSGIFLSQLLAEALRTQILSGFISHIYPQKISGDFSQQSSTKLSEDLSQQHEAFRCSSHIFPHKISGDLSQFRLEALWRFLSASLIALRRPLPTSLRSSSEISHSFPQKLSGDLSQFLLAQRLARFSYQVFGIFLTALQNFPRSSPTLQLSEAL</sequence>
<accession>A0AAD3Y6X1</accession>
<dbReference type="Proteomes" id="UP001279734">
    <property type="component" value="Unassembled WGS sequence"/>
</dbReference>
<dbReference type="EMBL" id="BSYO01000048">
    <property type="protein sequence ID" value="GMH31962.1"/>
    <property type="molecule type" value="Genomic_DNA"/>
</dbReference>
<name>A0AAD3Y6X1_NEPGR</name>
<keyword evidence="2" id="KW-1185">Reference proteome</keyword>
<evidence type="ECO:0000313" key="1">
    <source>
        <dbReference type="EMBL" id="GMH31962.1"/>
    </source>
</evidence>
<protein>
    <submittedName>
        <fullName evidence="1">Uncharacterized protein</fullName>
    </submittedName>
</protein>
<evidence type="ECO:0000313" key="2">
    <source>
        <dbReference type="Proteomes" id="UP001279734"/>
    </source>
</evidence>
<reference evidence="1" key="1">
    <citation type="submission" date="2023-05" db="EMBL/GenBank/DDBJ databases">
        <title>Nepenthes gracilis genome sequencing.</title>
        <authorList>
            <person name="Fukushima K."/>
        </authorList>
    </citation>
    <scope>NUCLEOTIDE SEQUENCE</scope>
    <source>
        <strain evidence="1">SING2019-196</strain>
    </source>
</reference>
<gene>
    <name evidence="1" type="ORF">Nepgr_033806</name>
</gene>
<organism evidence="1 2">
    <name type="scientific">Nepenthes gracilis</name>
    <name type="common">Slender pitcher plant</name>
    <dbReference type="NCBI Taxonomy" id="150966"/>
    <lineage>
        <taxon>Eukaryota</taxon>
        <taxon>Viridiplantae</taxon>
        <taxon>Streptophyta</taxon>
        <taxon>Embryophyta</taxon>
        <taxon>Tracheophyta</taxon>
        <taxon>Spermatophyta</taxon>
        <taxon>Magnoliopsida</taxon>
        <taxon>eudicotyledons</taxon>
        <taxon>Gunneridae</taxon>
        <taxon>Pentapetalae</taxon>
        <taxon>Caryophyllales</taxon>
        <taxon>Nepenthaceae</taxon>
        <taxon>Nepenthes</taxon>
    </lineage>
</organism>
<dbReference type="AlphaFoldDB" id="A0AAD3Y6X1"/>
<proteinExistence type="predicted"/>